<comment type="caution">
    <text evidence="1">The sequence shown here is derived from an EMBL/GenBank/DDBJ whole genome shotgun (WGS) entry which is preliminary data.</text>
</comment>
<name>A0ABV4S4N8_9BACI</name>
<protein>
    <recommendedName>
        <fullName evidence="3">Nuclear transport factor 2 family protein</fullName>
    </recommendedName>
</protein>
<evidence type="ECO:0000313" key="1">
    <source>
        <dbReference type="EMBL" id="MFA2795230.1"/>
    </source>
</evidence>
<gene>
    <name evidence="1" type="ORF">AB1I70_28570</name>
</gene>
<accession>A0ABV4S4N8</accession>
<proteinExistence type="predicted"/>
<dbReference type="EMBL" id="JBFDTY010000017">
    <property type="protein sequence ID" value="MFA2795230.1"/>
    <property type="molecule type" value="Genomic_DNA"/>
</dbReference>
<sequence>MNVYLMKTYQEWAERFMNNEKPFVALDENGINLDYGKLSSAGKSKLFKDLDENAEKKRRWGQIQTFFDRFYDKVIPHDIIVIGTGQMTKFNVFAIVRVTSDAYYVKSSDSWDSRHRRDVEILWHGEPFLVKEWGWARRLEALDTTDRLKEFIEVYTKLK</sequence>
<dbReference type="RefSeq" id="WP_048532701.1">
    <property type="nucleotide sequence ID" value="NZ_JBFDTS010000013.1"/>
</dbReference>
<organism evidence="1 2">
    <name type="scientific">Bacillus mobilis</name>
    <dbReference type="NCBI Taxonomy" id="2026190"/>
    <lineage>
        <taxon>Bacteria</taxon>
        <taxon>Bacillati</taxon>
        <taxon>Bacillota</taxon>
        <taxon>Bacilli</taxon>
        <taxon>Bacillales</taxon>
        <taxon>Bacillaceae</taxon>
        <taxon>Bacillus</taxon>
        <taxon>Bacillus cereus group</taxon>
    </lineage>
</organism>
<dbReference type="Proteomes" id="UP001571110">
    <property type="component" value="Unassembled WGS sequence"/>
</dbReference>
<reference evidence="1 2" key="1">
    <citation type="submission" date="2024-06" db="EMBL/GenBank/DDBJ databases">
        <title>Genetic profile and toxigenic potential of Bacillus cereus isolates from a Norwegian ice cream production plant,.</title>
        <authorList>
            <person name="Lindback T."/>
            <person name="Llarena A.-K."/>
            <person name="O'Sullivan K."/>
            <person name="Monshaugen M."/>
            <person name="Holmemo C.W."/>
            <person name="Aspholm M."/>
        </authorList>
    </citation>
    <scope>NUCLEOTIDE SEQUENCE [LARGE SCALE GENOMIC DNA]</scope>
    <source>
        <strain evidence="1 2">NVH-YM330</strain>
    </source>
</reference>
<evidence type="ECO:0008006" key="3">
    <source>
        <dbReference type="Google" id="ProtNLM"/>
    </source>
</evidence>
<evidence type="ECO:0000313" key="2">
    <source>
        <dbReference type="Proteomes" id="UP001571110"/>
    </source>
</evidence>
<dbReference type="GeneID" id="39499032"/>
<keyword evidence="2" id="KW-1185">Reference proteome</keyword>